<evidence type="ECO:0000313" key="1">
    <source>
        <dbReference type="EMBL" id="EWS79465.1"/>
    </source>
</evidence>
<dbReference type="AlphaFoldDB" id="Z9JM24"/>
<dbReference type="Proteomes" id="UP000020406">
    <property type="component" value="Unassembled WGS sequence"/>
</dbReference>
<comment type="caution">
    <text evidence="1">The sequence shown here is derived from an EMBL/GenBank/DDBJ whole genome shotgun (WGS) entry which is preliminary data.</text>
</comment>
<name>Z9JM24_9GAMM</name>
<gene>
    <name evidence="1" type="ORF">AF72_00915</name>
</gene>
<sequence>MLVKSLTWRAPSRVIWEYQLSVLLRFFFVERCFAFFVMTHDDMCSGS</sequence>
<dbReference type="EMBL" id="JDSQ01000001">
    <property type="protein sequence ID" value="EWS79465.1"/>
    <property type="molecule type" value="Genomic_DNA"/>
</dbReference>
<protein>
    <submittedName>
        <fullName evidence="1">Uncharacterized protein</fullName>
    </submittedName>
</protein>
<proteinExistence type="predicted"/>
<organism evidence="1 2">
    <name type="scientific">Xylella taiwanensis</name>
    <dbReference type="NCBI Taxonomy" id="1444770"/>
    <lineage>
        <taxon>Bacteria</taxon>
        <taxon>Pseudomonadati</taxon>
        <taxon>Pseudomonadota</taxon>
        <taxon>Gammaproteobacteria</taxon>
        <taxon>Lysobacterales</taxon>
        <taxon>Lysobacteraceae</taxon>
        <taxon>Xylella</taxon>
    </lineage>
</organism>
<evidence type="ECO:0000313" key="2">
    <source>
        <dbReference type="Proteomes" id="UP000020406"/>
    </source>
</evidence>
<reference evidence="1 2" key="1">
    <citation type="journal article" date="2014" name="Genome Announc.">
        <title>Draft Genome Sequence of Xylella fastidiosa Pear Leaf Scorch Strain in Taiwan.</title>
        <authorList>
            <person name="Su C.C."/>
            <person name="Deng W.L."/>
            <person name="Jan F.J."/>
            <person name="Chang C.J."/>
            <person name="Huang H."/>
            <person name="Chen J."/>
        </authorList>
    </citation>
    <scope>NUCLEOTIDE SEQUENCE [LARGE SCALE GENOMIC DNA]</scope>
    <source>
        <strain evidence="1 2">PLS229</strain>
    </source>
</reference>
<dbReference type="PATRIC" id="fig|1444770.3.peg.218"/>
<accession>Z9JM24</accession>